<dbReference type="InterPro" id="IPR036179">
    <property type="entry name" value="Ig-like_dom_sf"/>
</dbReference>
<feature type="transmembrane region" description="Helical" evidence="1">
    <location>
        <begin position="137"/>
        <end position="156"/>
    </location>
</feature>
<gene>
    <name evidence="3" type="ORF">FQV24_0000784</name>
</gene>
<dbReference type="InterPro" id="IPR007110">
    <property type="entry name" value="Ig-like_dom"/>
</dbReference>
<evidence type="ECO:0000259" key="2">
    <source>
        <dbReference type="PROSITE" id="PS50835"/>
    </source>
</evidence>
<dbReference type="Gene3D" id="2.60.40.10">
    <property type="entry name" value="Immunoglobulins"/>
    <property type="match status" value="1"/>
</dbReference>
<dbReference type="Proteomes" id="UP000785099">
    <property type="component" value="Unassembled WGS sequence"/>
</dbReference>
<dbReference type="EMBL" id="VUKU01022737">
    <property type="protein sequence ID" value="KAF1407582.1"/>
    <property type="molecule type" value="Genomic_DNA"/>
</dbReference>
<protein>
    <recommendedName>
        <fullName evidence="2">Ig-like domain-containing protein</fullName>
    </recommendedName>
</protein>
<dbReference type="SUPFAM" id="SSF48726">
    <property type="entry name" value="Immunoglobulin"/>
    <property type="match status" value="1"/>
</dbReference>
<accession>A0A8J4I6Z7</accession>
<feature type="non-terminal residue" evidence="3">
    <location>
        <position position="1"/>
    </location>
</feature>
<keyword evidence="1" id="KW-0472">Membrane</keyword>
<evidence type="ECO:0000313" key="3">
    <source>
        <dbReference type="EMBL" id="KAF1407582.1"/>
    </source>
</evidence>
<keyword evidence="4" id="KW-1185">Reference proteome</keyword>
<proteinExistence type="predicted"/>
<keyword evidence="1" id="KW-1133">Transmembrane helix</keyword>
<keyword evidence="1" id="KW-0812">Transmembrane</keyword>
<reference evidence="3 4" key="1">
    <citation type="journal article" date="2019" name="Gigascience">
        <title>High-coverage genomes to elucidate the evolution of penguins.</title>
        <authorList>
            <person name="Pan H."/>
            <person name="Cole T.L."/>
            <person name="Bi X."/>
            <person name="Fang M."/>
            <person name="Zhou C."/>
            <person name="Yang Z."/>
            <person name="Ksepka D.T."/>
            <person name="Hart T."/>
            <person name="Bouzat J.L."/>
            <person name="Argilla L.S."/>
            <person name="Bertelsen M.F."/>
            <person name="Boersma P.D."/>
            <person name="Bost C.A."/>
            <person name="Cherel Y."/>
            <person name="Dann P."/>
            <person name="Fiddaman S.R."/>
            <person name="Howard P."/>
            <person name="Labuschagne K."/>
            <person name="Mattern T."/>
            <person name="Miller G."/>
            <person name="Parker P."/>
            <person name="Phillips R.A."/>
            <person name="Quillfeldt P."/>
            <person name="Ryan P.G."/>
            <person name="Taylor H."/>
            <person name="Thompson D.R."/>
            <person name="Young M.J."/>
            <person name="Ellegaard M.R."/>
            <person name="Gilbert M.T.P."/>
            <person name="Sinding M.S."/>
            <person name="Pacheco G."/>
            <person name="Shepherd L.D."/>
            <person name="Tennyson A.J.D."/>
            <person name="Grosser S."/>
            <person name="Kay E."/>
            <person name="Nupen L.J."/>
            <person name="Ellenberg U."/>
            <person name="Houston D.M."/>
            <person name="Reeve A.H."/>
            <person name="Johnson K."/>
            <person name="Masello J.F."/>
            <person name="Stracke T."/>
            <person name="McKinlay B."/>
            <person name="Borboroglu P.G."/>
            <person name="Zhang D.X."/>
            <person name="Zhang G."/>
        </authorList>
    </citation>
    <scope>NUCLEOTIDE SEQUENCE [LARGE SCALE GENOMIC DNA]</scope>
    <source>
        <strain evidence="3">GAPE 212</strain>
    </source>
</reference>
<dbReference type="AlphaFoldDB" id="A0A8J4I6Z7"/>
<organism evidence="3 4">
    <name type="scientific">Spheniscus mendiculus</name>
    <name type="common">Galapagos penguin</name>
    <dbReference type="NCBI Taxonomy" id="156760"/>
    <lineage>
        <taxon>Eukaryota</taxon>
        <taxon>Metazoa</taxon>
        <taxon>Chordata</taxon>
        <taxon>Craniata</taxon>
        <taxon>Vertebrata</taxon>
        <taxon>Euteleostomi</taxon>
        <taxon>Archelosauria</taxon>
        <taxon>Archosauria</taxon>
        <taxon>Dinosauria</taxon>
        <taxon>Saurischia</taxon>
        <taxon>Theropoda</taxon>
        <taxon>Coelurosauria</taxon>
        <taxon>Aves</taxon>
        <taxon>Neognathae</taxon>
        <taxon>Neoaves</taxon>
        <taxon>Aequornithes</taxon>
        <taxon>Sphenisciformes</taxon>
        <taxon>Spheniscidae</taxon>
        <taxon>Spheniscus</taxon>
    </lineage>
</organism>
<evidence type="ECO:0000256" key="1">
    <source>
        <dbReference type="SAM" id="Phobius"/>
    </source>
</evidence>
<name>A0A8J4I6Z7_SPHME</name>
<dbReference type="CDD" id="cd00099">
    <property type="entry name" value="IgV"/>
    <property type="match status" value="1"/>
</dbReference>
<evidence type="ECO:0000313" key="4">
    <source>
        <dbReference type="Proteomes" id="UP000785099"/>
    </source>
</evidence>
<dbReference type="PROSITE" id="PS50835">
    <property type="entry name" value="IG_LIKE"/>
    <property type="match status" value="1"/>
</dbReference>
<feature type="non-terminal residue" evidence="3">
    <location>
        <position position="200"/>
    </location>
</feature>
<dbReference type="InterPro" id="IPR013783">
    <property type="entry name" value="Ig-like_fold"/>
</dbReference>
<feature type="domain" description="Ig-like" evidence="2">
    <location>
        <begin position="21"/>
        <end position="105"/>
    </location>
</feature>
<sequence>CHLFAALTFKSMCISPLATDPNNLTVIQTPTKIHLSIGDYTEIACIWEKSVVRYRVSWYLVNKENITKTISSKLFYVSSVTHESKDVLVIKSASVNDTGFYYCEIIIEIPFGKKLCGNGTTVIVEEKEAHSLKKRDLAIWAIIPFLVAVGSFYLCYKKKQLSKLPGSAQLPVPAGRHQEEQMLEVAELCGRNESTNEAAE</sequence>
<comment type="caution">
    <text evidence="3">The sequence shown here is derived from an EMBL/GenBank/DDBJ whole genome shotgun (WGS) entry which is preliminary data.</text>
</comment>